<feature type="transmembrane region" description="Helical" evidence="18">
    <location>
        <begin position="114"/>
        <end position="134"/>
    </location>
</feature>
<evidence type="ECO:0000256" key="11">
    <source>
        <dbReference type="ARBA" id="ARBA00022989"/>
    </source>
</evidence>
<dbReference type="Pfam" id="PF00361">
    <property type="entry name" value="Proton_antipo_M"/>
    <property type="match status" value="1"/>
</dbReference>
<dbReference type="GeneID" id="32229730"/>
<feature type="transmembrane region" description="Helical" evidence="18">
    <location>
        <begin position="307"/>
        <end position="324"/>
    </location>
</feature>
<feature type="transmembrane region" description="Helical" evidence="18">
    <location>
        <begin position="268"/>
        <end position="287"/>
    </location>
</feature>
<evidence type="ECO:0000256" key="13">
    <source>
        <dbReference type="ARBA" id="ARBA00023075"/>
    </source>
</evidence>
<keyword evidence="15 18" id="KW-0472">Membrane</keyword>
<evidence type="ECO:0000256" key="8">
    <source>
        <dbReference type="ARBA" id="ARBA00022792"/>
    </source>
</evidence>
<comment type="similarity">
    <text evidence="2">Belongs to the complex I subunit 2 family.</text>
</comment>
<evidence type="ECO:0000256" key="17">
    <source>
        <dbReference type="ARBA" id="ARBA00049551"/>
    </source>
</evidence>
<dbReference type="GO" id="GO:0005743">
    <property type="term" value="C:mitochondrial inner membrane"/>
    <property type="evidence" value="ECO:0007669"/>
    <property type="project" value="UniProtKB-SubCell"/>
</dbReference>
<evidence type="ECO:0000256" key="18">
    <source>
        <dbReference type="SAM" id="Phobius"/>
    </source>
</evidence>
<keyword evidence="7 18" id="KW-0812">Transmembrane</keyword>
<dbReference type="CTD" id="4536"/>
<feature type="transmembrane region" description="Helical" evidence="18">
    <location>
        <begin position="204"/>
        <end position="223"/>
    </location>
</feature>
<evidence type="ECO:0000256" key="10">
    <source>
        <dbReference type="ARBA" id="ARBA00022982"/>
    </source>
</evidence>
<organism evidence="20">
    <name type="scientific">Lyonsia norwegica</name>
    <name type="common">Saltwater clam</name>
    <name type="synonym">Mya norwegica</name>
    <dbReference type="NCBI Taxonomy" id="228471"/>
    <lineage>
        <taxon>Eukaryota</taxon>
        <taxon>Metazoa</taxon>
        <taxon>Spiralia</taxon>
        <taxon>Lophotrochozoa</taxon>
        <taxon>Mollusca</taxon>
        <taxon>Bivalvia</taxon>
        <taxon>Autobranchia</taxon>
        <taxon>Heteroconchia</taxon>
        <taxon>Euheterodonta</taxon>
        <taxon>Anomalodesmata</taxon>
        <taxon>Pandoroidea</taxon>
        <taxon>Lyonsiidae</taxon>
        <taxon>Lyonsia</taxon>
    </lineage>
</organism>
<feature type="transmembrane region" description="Helical" evidence="18">
    <location>
        <begin position="72"/>
        <end position="94"/>
    </location>
</feature>
<keyword evidence="10" id="KW-0249">Electron transport</keyword>
<dbReference type="RefSeq" id="YP_009353855.1">
    <property type="nucleotide sequence ID" value="NC_034302.1"/>
</dbReference>
<gene>
    <name evidence="20" type="primary">ND2</name>
</gene>
<evidence type="ECO:0000256" key="12">
    <source>
        <dbReference type="ARBA" id="ARBA00023027"/>
    </source>
</evidence>
<protein>
    <recommendedName>
        <fullName evidence="4">NADH-ubiquinone oxidoreductase chain 2</fullName>
        <ecNumber evidence="3">7.1.1.2</ecNumber>
    </recommendedName>
    <alternativeName>
        <fullName evidence="16">NADH dehydrogenase subunit 2</fullName>
    </alternativeName>
</protein>
<evidence type="ECO:0000256" key="9">
    <source>
        <dbReference type="ARBA" id="ARBA00022967"/>
    </source>
</evidence>
<accession>A0A1U9XPH1</accession>
<feature type="domain" description="NADH:quinone oxidoreductase/Mrp antiporter transmembrane" evidence="19">
    <location>
        <begin position="30"/>
        <end position="278"/>
    </location>
</feature>
<keyword evidence="5" id="KW-0813">Transport</keyword>
<dbReference type="InterPro" id="IPR050175">
    <property type="entry name" value="Complex_I_Subunit_2"/>
</dbReference>
<dbReference type="PANTHER" id="PTHR46552:SF1">
    <property type="entry name" value="NADH-UBIQUINONE OXIDOREDUCTASE CHAIN 2"/>
    <property type="match status" value="1"/>
</dbReference>
<feature type="transmembrane region" description="Helical" evidence="18">
    <location>
        <begin position="146"/>
        <end position="172"/>
    </location>
</feature>
<evidence type="ECO:0000256" key="3">
    <source>
        <dbReference type="ARBA" id="ARBA00012944"/>
    </source>
</evidence>
<evidence type="ECO:0000256" key="15">
    <source>
        <dbReference type="ARBA" id="ARBA00023136"/>
    </source>
</evidence>
<evidence type="ECO:0000256" key="6">
    <source>
        <dbReference type="ARBA" id="ARBA00022660"/>
    </source>
</evidence>
<dbReference type="EMBL" id="KX815960">
    <property type="protein sequence ID" value="AQZ26146.1"/>
    <property type="molecule type" value="Genomic_DNA"/>
</dbReference>
<evidence type="ECO:0000256" key="2">
    <source>
        <dbReference type="ARBA" id="ARBA00007012"/>
    </source>
</evidence>
<evidence type="ECO:0000256" key="1">
    <source>
        <dbReference type="ARBA" id="ARBA00004448"/>
    </source>
</evidence>
<keyword evidence="14 20" id="KW-0496">Mitochondrion</keyword>
<reference evidence="20" key="1">
    <citation type="journal article" date="2017" name="Mol. Phylogenet. Evol.">
        <title>Curious bivalves: Systematic utility and unusual properties of anomalodesmatan mitochondrial genomes.</title>
        <authorList>
            <person name="Williams S.T."/>
            <person name="Foster P.G."/>
            <person name="Hughes C."/>
            <person name="Harper E.M."/>
            <person name="Taylor J.D."/>
            <person name="Littlewood D.T."/>
            <person name="Dyal P."/>
            <person name="Hopkins K.P."/>
            <person name="Briscoe A.G."/>
        </authorList>
    </citation>
    <scope>NUCLEOTIDE SEQUENCE</scope>
</reference>
<evidence type="ECO:0000256" key="7">
    <source>
        <dbReference type="ARBA" id="ARBA00022692"/>
    </source>
</evidence>
<evidence type="ECO:0000259" key="19">
    <source>
        <dbReference type="Pfam" id="PF00361"/>
    </source>
</evidence>
<dbReference type="InterPro" id="IPR001750">
    <property type="entry name" value="ND/Mrp_TM"/>
</dbReference>
<keyword evidence="9" id="KW-1278">Translocase</keyword>
<dbReference type="GO" id="GO:0006120">
    <property type="term" value="P:mitochondrial electron transport, NADH to ubiquinone"/>
    <property type="evidence" value="ECO:0007669"/>
    <property type="project" value="TreeGrafter"/>
</dbReference>
<dbReference type="AlphaFoldDB" id="A0A1U9XPH1"/>
<feature type="transmembrane region" description="Helical" evidence="18">
    <location>
        <begin position="33"/>
        <end position="51"/>
    </location>
</feature>
<dbReference type="EC" id="7.1.1.2" evidence="3"/>
<proteinExistence type="inferred from homology"/>
<keyword evidence="6" id="KW-0679">Respiratory chain</keyword>
<geneLocation type="mitochondrion" evidence="20"/>
<evidence type="ECO:0000256" key="16">
    <source>
        <dbReference type="ARBA" id="ARBA00031028"/>
    </source>
</evidence>
<keyword evidence="12" id="KW-0520">NAD</keyword>
<comment type="catalytic activity">
    <reaction evidence="17">
        <text>a ubiquinone + NADH + 5 H(+)(in) = a ubiquinol + NAD(+) + 4 H(+)(out)</text>
        <dbReference type="Rhea" id="RHEA:29091"/>
        <dbReference type="Rhea" id="RHEA-COMP:9565"/>
        <dbReference type="Rhea" id="RHEA-COMP:9566"/>
        <dbReference type="ChEBI" id="CHEBI:15378"/>
        <dbReference type="ChEBI" id="CHEBI:16389"/>
        <dbReference type="ChEBI" id="CHEBI:17976"/>
        <dbReference type="ChEBI" id="CHEBI:57540"/>
        <dbReference type="ChEBI" id="CHEBI:57945"/>
        <dbReference type="EC" id="7.1.1.2"/>
    </reaction>
</comment>
<keyword evidence="13" id="KW-0830">Ubiquinone</keyword>
<dbReference type="PANTHER" id="PTHR46552">
    <property type="entry name" value="NADH-UBIQUINONE OXIDOREDUCTASE CHAIN 2"/>
    <property type="match status" value="1"/>
</dbReference>
<sequence length="325" mass="34966">MSYKLNAWYMPSQLAFLLTSVFGAVICLSSSHWLGVWAGLEVNLFGFIPFMSGDRRTGEMESTIKYFLAQEVGSGLLMMSVVFMLAVCGSGQIGTQGGCFTGLGLLLKTGIAPFHFWVPGAMAEISWVSCFLLSTLQKVGPLFSMFFFGNTHFLVVVGAVSVVVGSVGGVFQTRLRPLLGYSSIAHMGWCLGCFGSVGSAYYYFGGYVLTLVGVFALLSEVGVYGMETTMSGGSWILLSLAVLSLAGFPPFALFFAKVQALISIWSHAPFVVVFFLFGGAVSFFYYFNLAFTFALKGVMSTTQLSTKASFLLLVFLPLAGPLLVV</sequence>
<name>A0A1U9XPH1_LYONO</name>
<evidence type="ECO:0000313" key="20">
    <source>
        <dbReference type="EMBL" id="AQZ26146.1"/>
    </source>
</evidence>
<evidence type="ECO:0000256" key="5">
    <source>
        <dbReference type="ARBA" id="ARBA00022448"/>
    </source>
</evidence>
<keyword evidence="11 18" id="KW-1133">Transmembrane helix</keyword>
<feature type="transmembrane region" description="Helical" evidence="18">
    <location>
        <begin position="235"/>
        <end position="256"/>
    </location>
</feature>
<evidence type="ECO:0000256" key="14">
    <source>
        <dbReference type="ARBA" id="ARBA00023128"/>
    </source>
</evidence>
<evidence type="ECO:0000256" key="4">
    <source>
        <dbReference type="ARBA" id="ARBA00021008"/>
    </source>
</evidence>
<comment type="subcellular location">
    <subcellularLocation>
        <location evidence="1">Mitochondrion inner membrane</location>
        <topology evidence="1">Multi-pass membrane protein</topology>
    </subcellularLocation>
</comment>
<dbReference type="GO" id="GO:0008137">
    <property type="term" value="F:NADH dehydrogenase (ubiquinone) activity"/>
    <property type="evidence" value="ECO:0007669"/>
    <property type="project" value="UniProtKB-EC"/>
</dbReference>
<keyword evidence="8" id="KW-0999">Mitochondrion inner membrane</keyword>